<accession>A0ABN1JFD7</accession>
<protein>
    <submittedName>
        <fullName evidence="1">Cyclase family protein</fullName>
    </submittedName>
</protein>
<dbReference type="InterPro" id="IPR007325">
    <property type="entry name" value="KFase/CYL"/>
</dbReference>
<gene>
    <name evidence="1" type="ORF">GCM10008906_15650</name>
</gene>
<evidence type="ECO:0000313" key="1">
    <source>
        <dbReference type="EMBL" id="GAA0738344.1"/>
    </source>
</evidence>
<proteinExistence type="predicted"/>
<name>A0ABN1JFD7_9CLOT</name>
<dbReference type="InterPro" id="IPR037175">
    <property type="entry name" value="KFase_sf"/>
</dbReference>
<evidence type="ECO:0000313" key="2">
    <source>
        <dbReference type="Proteomes" id="UP001501510"/>
    </source>
</evidence>
<sequence length="187" mass="21280">MLIDLSVKVTKSSNKDALDNEKIVSFGHLGTHFDVMNKEFPLEFTKRKGIVFDVSKILNRDIDISDIDINLINDDMFVAFYTGFIEKHQYGSKPYFTSHPQLSNELIEQLLNRKVSIIAIDCAGVRRGIEHTPKDQYCADKGVFIIENLCNLDKILNKKNSMKFTANTYPINFANMTGLPCRVIAEI</sequence>
<reference evidence="1 2" key="1">
    <citation type="journal article" date="2019" name="Int. J. Syst. Evol. Microbiol.">
        <title>The Global Catalogue of Microorganisms (GCM) 10K type strain sequencing project: providing services to taxonomists for standard genome sequencing and annotation.</title>
        <authorList>
            <consortium name="The Broad Institute Genomics Platform"/>
            <consortium name="The Broad Institute Genome Sequencing Center for Infectious Disease"/>
            <person name="Wu L."/>
            <person name="Ma J."/>
        </authorList>
    </citation>
    <scope>NUCLEOTIDE SEQUENCE [LARGE SCALE GENOMIC DNA]</scope>
    <source>
        <strain evidence="1 2">JCM 1407</strain>
    </source>
</reference>
<keyword evidence="2" id="KW-1185">Reference proteome</keyword>
<dbReference type="Proteomes" id="UP001501510">
    <property type="component" value="Unassembled WGS sequence"/>
</dbReference>
<dbReference type="RefSeq" id="WP_343760534.1">
    <property type="nucleotide sequence ID" value="NZ_BAAACG010000008.1"/>
</dbReference>
<comment type="caution">
    <text evidence="1">The sequence shown here is derived from an EMBL/GenBank/DDBJ whole genome shotgun (WGS) entry which is preliminary data.</text>
</comment>
<dbReference type="Pfam" id="PF04199">
    <property type="entry name" value="Cyclase"/>
    <property type="match status" value="1"/>
</dbReference>
<dbReference type="EMBL" id="BAAACG010000008">
    <property type="protein sequence ID" value="GAA0738344.1"/>
    <property type="molecule type" value="Genomic_DNA"/>
</dbReference>
<dbReference type="SUPFAM" id="SSF102198">
    <property type="entry name" value="Putative cyclase"/>
    <property type="match status" value="1"/>
</dbReference>
<dbReference type="Gene3D" id="3.50.30.50">
    <property type="entry name" value="Putative cyclase"/>
    <property type="match status" value="1"/>
</dbReference>
<organism evidence="1 2">
    <name type="scientific">Clostridium oceanicum</name>
    <dbReference type="NCBI Taxonomy" id="1543"/>
    <lineage>
        <taxon>Bacteria</taxon>
        <taxon>Bacillati</taxon>
        <taxon>Bacillota</taxon>
        <taxon>Clostridia</taxon>
        <taxon>Eubacteriales</taxon>
        <taxon>Clostridiaceae</taxon>
        <taxon>Clostridium</taxon>
    </lineage>
</organism>